<dbReference type="InterPro" id="IPR021218">
    <property type="entry name" value="DUF2784"/>
</dbReference>
<feature type="transmembrane region" description="Helical" evidence="1">
    <location>
        <begin position="36"/>
        <end position="54"/>
    </location>
</feature>
<name>A0A1N7A7G6_9RHOO</name>
<protein>
    <recommendedName>
        <fullName evidence="4">DUF2784 domain-containing protein</fullName>
    </recommendedName>
</protein>
<dbReference type="Pfam" id="PF10861">
    <property type="entry name" value="DUF2784"/>
    <property type="match status" value="1"/>
</dbReference>
<dbReference type="Proteomes" id="UP000186819">
    <property type="component" value="Unassembled WGS sequence"/>
</dbReference>
<dbReference type="AlphaFoldDB" id="A0A1N7A7G6"/>
<proteinExistence type="predicted"/>
<accession>A0A1N7A7G6</accession>
<gene>
    <name evidence="2" type="ORF">SAMN05421829_113122</name>
</gene>
<evidence type="ECO:0000256" key="1">
    <source>
        <dbReference type="SAM" id="Phobius"/>
    </source>
</evidence>
<dbReference type="EMBL" id="FTMD01000013">
    <property type="protein sequence ID" value="SIR34956.1"/>
    <property type="molecule type" value="Genomic_DNA"/>
</dbReference>
<keyword evidence="3" id="KW-1185">Reference proteome</keyword>
<keyword evidence="1" id="KW-0472">Membrane</keyword>
<keyword evidence="1" id="KW-1133">Transmembrane helix</keyword>
<feature type="transmembrane region" description="Helical" evidence="1">
    <location>
        <begin position="97"/>
        <end position="116"/>
    </location>
</feature>
<organism evidence="2 3">
    <name type="scientific">Aromatoleum tolulyticum</name>
    <dbReference type="NCBI Taxonomy" id="34027"/>
    <lineage>
        <taxon>Bacteria</taxon>
        <taxon>Pseudomonadati</taxon>
        <taxon>Pseudomonadota</taxon>
        <taxon>Betaproteobacteria</taxon>
        <taxon>Rhodocyclales</taxon>
        <taxon>Rhodocyclaceae</taxon>
        <taxon>Aromatoleum</taxon>
    </lineage>
</organism>
<evidence type="ECO:0000313" key="3">
    <source>
        <dbReference type="Proteomes" id="UP000186819"/>
    </source>
</evidence>
<dbReference type="RefSeq" id="WP_212566919.1">
    <property type="nucleotide sequence ID" value="NZ_FTMD01000013.1"/>
</dbReference>
<reference evidence="3" key="1">
    <citation type="submission" date="2017-01" db="EMBL/GenBank/DDBJ databases">
        <authorList>
            <person name="Varghese N."/>
            <person name="Submissions S."/>
        </authorList>
    </citation>
    <scope>NUCLEOTIDE SEQUENCE [LARGE SCALE GENOMIC DNA]</scope>
    <source>
        <strain evidence="3">ATCC 51758</strain>
    </source>
</reference>
<sequence length="125" mass="13656">MFALMAADLVVLVHALFIAFVVLGGLLTLRWSRAKWVHLPVAAYGAGIELIGWTCPLTPLENALRRAAGGVDYRGGFVEHYLIPLIYPAGLTPQVQLVLGLLVLAINVLVYGIVALRRRRRRAGD</sequence>
<evidence type="ECO:0000313" key="2">
    <source>
        <dbReference type="EMBL" id="SIR34956.1"/>
    </source>
</evidence>
<feature type="transmembrane region" description="Helical" evidence="1">
    <location>
        <begin position="6"/>
        <end position="29"/>
    </location>
</feature>
<dbReference type="STRING" id="34027.SAMN05421829_113122"/>
<keyword evidence="1" id="KW-0812">Transmembrane</keyword>
<evidence type="ECO:0008006" key="4">
    <source>
        <dbReference type="Google" id="ProtNLM"/>
    </source>
</evidence>